<dbReference type="InterPro" id="IPR036291">
    <property type="entry name" value="NAD(P)-bd_dom_sf"/>
</dbReference>
<dbReference type="PANTHER" id="PTHR48075:SF5">
    <property type="entry name" value="3-HYDROXYBUTYRYL-COA DEHYDROGENASE"/>
    <property type="match status" value="1"/>
</dbReference>
<dbReference type="GO" id="GO:0070403">
    <property type="term" value="F:NAD+ binding"/>
    <property type="evidence" value="ECO:0007669"/>
    <property type="project" value="InterPro"/>
</dbReference>
<dbReference type="PANTHER" id="PTHR48075">
    <property type="entry name" value="3-HYDROXYACYL-COA DEHYDROGENASE FAMILY PROTEIN"/>
    <property type="match status" value="1"/>
</dbReference>
<dbReference type="Gene3D" id="1.10.1040.10">
    <property type="entry name" value="N-(1-d-carboxylethyl)-l-norvaline Dehydrogenase, domain 2"/>
    <property type="match status" value="1"/>
</dbReference>
<dbReference type="GO" id="GO:0006631">
    <property type="term" value="P:fatty acid metabolic process"/>
    <property type="evidence" value="ECO:0007669"/>
    <property type="project" value="InterPro"/>
</dbReference>
<feature type="domain" description="3-hydroxyacyl-CoA dehydrogenase NAD binding" evidence="7">
    <location>
        <begin position="8"/>
        <end position="186"/>
    </location>
</feature>
<dbReference type="Gene3D" id="3.40.50.720">
    <property type="entry name" value="NAD(P)-binding Rossmann-like Domain"/>
    <property type="match status" value="1"/>
</dbReference>
<dbReference type="GO" id="GO:0016616">
    <property type="term" value="F:oxidoreductase activity, acting on the CH-OH group of donors, NAD or NADP as acceptor"/>
    <property type="evidence" value="ECO:0007669"/>
    <property type="project" value="InterPro"/>
</dbReference>
<feature type="domain" description="3-hydroxyacyl-CoA dehydrogenase C-terminal" evidence="6">
    <location>
        <begin position="189"/>
        <end position="285"/>
    </location>
</feature>
<feature type="binding site" evidence="5">
    <location>
        <begin position="12"/>
        <end position="17"/>
    </location>
    <ligand>
        <name>NAD(+)</name>
        <dbReference type="ChEBI" id="CHEBI:57540"/>
    </ligand>
</feature>
<evidence type="ECO:0000256" key="5">
    <source>
        <dbReference type="PIRSR" id="PIRSR000105-2"/>
    </source>
</evidence>
<dbReference type="InterPro" id="IPR006176">
    <property type="entry name" value="3-OHacyl-CoA_DH_NAD-bd"/>
</dbReference>
<sequence length="290" mass="31390">MTSIIRRVGIVGGGQMGMGIALVSALKAKADVTLYDPSSPQLQKGLKFIDSLLEKDVNKGRLTNELATQARARISVIDNMKSFDDVGLVMEAAPESLKLKSEIFASLSSILPKETILATNTSSISISKIASMASNPERVVGIHWFNPVPVMPLVELIPALQTSEQVVQISRQFAEACGKEVTVSKDVPGFVGNAVLIPFLNEAIMTLERGVATKEDIDKTFILGMGHKMGPLTLADFIGLDTCLAIQKTMYTETGDSKYRPSILLSRMVDAGWYGKKSGKGFYDYSTHKA</sequence>
<feature type="binding site" evidence="5">
    <location>
        <position position="122"/>
    </location>
    <ligand>
        <name>NAD(+)</name>
        <dbReference type="ChEBI" id="CHEBI:57540"/>
    </ligand>
</feature>
<reference evidence="8" key="1">
    <citation type="submission" date="2014-08" db="EMBL/GenBank/DDBJ databases">
        <authorList>
            <person name="Sharma Rahul"/>
            <person name="Thines Marco"/>
        </authorList>
    </citation>
    <scope>NUCLEOTIDE SEQUENCE</scope>
</reference>
<feature type="site" description="Important for catalytic activity" evidence="4">
    <location>
        <position position="143"/>
    </location>
</feature>
<accession>A0A0F7STN1</accession>
<organism evidence="8">
    <name type="scientific">Phaffia rhodozyma</name>
    <name type="common">Yeast</name>
    <name type="synonym">Xanthophyllomyces dendrorhous</name>
    <dbReference type="NCBI Taxonomy" id="264483"/>
    <lineage>
        <taxon>Eukaryota</taxon>
        <taxon>Fungi</taxon>
        <taxon>Dikarya</taxon>
        <taxon>Basidiomycota</taxon>
        <taxon>Agaricomycotina</taxon>
        <taxon>Tremellomycetes</taxon>
        <taxon>Cystofilobasidiales</taxon>
        <taxon>Mrakiaceae</taxon>
        <taxon>Phaffia</taxon>
    </lineage>
</organism>
<evidence type="ECO:0000259" key="6">
    <source>
        <dbReference type="Pfam" id="PF00725"/>
    </source>
</evidence>
<dbReference type="SUPFAM" id="SSF51735">
    <property type="entry name" value="NAD(P)-binding Rossmann-fold domains"/>
    <property type="match status" value="1"/>
</dbReference>
<dbReference type="Pfam" id="PF02737">
    <property type="entry name" value="3HCDH_N"/>
    <property type="match status" value="1"/>
</dbReference>
<comment type="pathway">
    <text evidence="1">Lipid metabolism; fatty acid beta-oxidation.</text>
</comment>
<feature type="binding site" evidence="5">
    <location>
        <position position="95"/>
    </location>
    <ligand>
        <name>NAD(+)</name>
        <dbReference type="ChEBI" id="CHEBI:57540"/>
    </ligand>
</feature>
<dbReference type="Pfam" id="PF00725">
    <property type="entry name" value="3HCDH"/>
    <property type="match status" value="1"/>
</dbReference>
<name>A0A0F7STN1_PHARH</name>
<dbReference type="InterPro" id="IPR006108">
    <property type="entry name" value="3HC_DH_C"/>
</dbReference>
<evidence type="ECO:0000256" key="3">
    <source>
        <dbReference type="ARBA" id="ARBA00023002"/>
    </source>
</evidence>
<dbReference type="InterPro" id="IPR008927">
    <property type="entry name" value="6-PGluconate_DH-like_C_sf"/>
</dbReference>
<proteinExistence type="inferred from homology"/>
<feature type="binding site" evidence="5">
    <location>
        <position position="277"/>
    </location>
    <ligand>
        <name>NAD(+)</name>
        <dbReference type="ChEBI" id="CHEBI:57540"/>
    </ligand>
</feature>
<evidence type="ECO:0000256" key="1">
    <source>
        <dbReference type="ARBA" id="ARBA00005005"/>
    </source>
</evidence>
<dbReference type="FunFam" id="3.40.50.720:FF:000009">
    <property type="entry name" value="Fatty oxidation complex, alpha subunit"/>
    <property type="match status" value="1"/>
</dbReference>
<feature type="binding site" evidence="5">
    <location>
        <position position="146"/>
    </location>
    <ligand>
        <name>NAD(+)</name>
        <dbReference type="ChEBI" id="CHEBI:57540"/>
    </ligand>
</feature>
<feature type="binding site" evidence="5">
    <location>
        <position position="36"/>
    </location>
    <ligand>
        <name>NAD(+)</name>
        <dbReference type="ChEBI" id="CHEBI:57540"/>
    </ligand>
</feature>
<evidence type="ECO:0000259" key="7">
    <source>
        <dbReference type="Pfam" id="PF02737"/>
    </source>
</evidence>
<evidence type="ECO:0000313" key="8">
    <source>
        <dbReference type="EMBL" id="CED84841.1"/>
    </source>
</evidence>
<keyword evidence="3" id="KW-0560">Oxidoreductase</keyword>
<evidence type="ECO:0000256" key="4">
    <source>
        <dbReference type="PIRSR" id="PIRSR000105-1"/>
    </source>
</evidence>
<dbReference type="InterPro" id="IPR022694">
    <property type="entry name" value="3-OHacyl-CoA_DH"/>
</dbReference>
<protein>
    <submittedName>
        <fullName evidence="8">3-hydroxybutyryl-dehydrogenase</fullName>
    </submittedName>
</protein>
<comment type="similarity">
    <text evidence="2">Belongs to the 3-hydroxyacyl-CoA dehydrogenase family.</text>
</comment>
<evidence type="ECO:0000256" key="2">
    <source>
        <dbReference type="ARBA" id="ARBA00009463"/>
    </source>
</evidence>
<dbReference type="AlphaFoldDB" id="A0A0F7STN1"/>
<dbReference type="SUPFAM" id="SSF48179">
    <property type="entry name" value="6-phosphogluconate dehydrogenase C-terminal domain-like"/>
    <property type="match status" value="1"/>
</dbReference>
<dbReference type="EMBL" id="LN483166">
    <property type="protein sequence ID" value="CED84841.1"/>
    <property type="molecule type" value="Genomic_DNA"/>
</dbReference>
<dbReference type="InterPro" id="IPR013328">
    <property type="entry name" value="6PGD_dom2"/>
</dbReference>
<dbReference type="PIRSF" id="PIRSF000105">
    <property type="entry name" value="HCDH"/>
    <property type="match status" value="1"/>
</dbReference>
<feature type="binding site" evidence="5">
    <location>
        <position position="100"/>
    </location>
    <ligand>
        <name>NAD(+)</name>
        <dbReference type="ChEBI" id="CHEBI:57540"/>
    </ligand>
</feature>
<keyword evidence="5" id="KW-0520">NAD</keyword>